<sequence length="529" mass="55742">MFHFIALLVIFAAAVCKQSSGTAGDGANAAAFTTLCTIDQLASANLPEQYKKPADVTESLKRIRQIVAATTNQENITAVPHNIPGTIDEAATAACKSKSEQRGACEDLWKKWHQVKKDAQAVKSTTKFKDLTAAERKHPLTAITAEQLALIEVEATRLTDQLTDFNKLANHQKLKAARSALNQARFGKDVEVFAGVDPNTAPMGTSRGAGCAQPNAGSSIAHDMMCLCATDNSAAGITKPCGFAAACGSGNWQACTAQQQQAAYTAIAAACKNTKAPATTATTLSTVIHTFLSALAVNAAGDASSQAVILLGQQNANSCGGGSGKTCVDYTKYVADDSSLTDIPWLKQLSTAAKELKEFEQQLAVAEQTANKVNSLANKAERLYATAKAQAQLPNSLAPLSTQTVPPKTSSATRSCKSPAQTAQDCPSPDCIYNETTKECKPKAGSENTAEGTEGTATGATTTTGCARHGNDKAACENDKTGDKQNCAWRKDKNNEDEKDTEKCRDSSFLVNKKLDLSMGATFMSLLFS</sequence>
<feature type="compositionally biased region" description="Low complexity" evidence="10">
    <location>
        <begin position="449"/>
        <end position="464"/>
    </location>
</feature>
<dbReference type="Pfam" id="PF10659">
    <property type="entry name" value="Trypan_glycop_C"/>
    <property type="match status" value="1"/>
</dbReference>
<accession>A0A1J0R588</accession>
<dbReference type="InterPro" id="IPR019609">
    <property type="entry name" value="Variant_surf_glycoprt_trypan_C"/>
</dbReference>
<evidence type="ECO:0000256" key="11">
    <source>
        <dbReference type="SAM" id="SignalP"/>
    </source>
</evidence>
<keyword evidence="9" id="KW-0175">Coiled coil</keyword>
<feature type="chain" id="PRO_5012678478" evidence="11">
    <location>
        <begin position="22"/>
        <end position="529"/>
    </location>
</feature>
<protein>
    <submittedName>
        <fullName evidence="14">Variant surface glycoprotein 1125.131</fullName>
    </submittedName>
</protein>
<comment type="function">
    <text evidence="1">VSG forms a coat on the surface of the parasite. The trypanosome evades the immune response of the host by expressing a series of antigenically distinct VSGs from an estimated 1000 VSG genes.</text>
</comment>
<feature type="domain" description="Trypanosome variant surface glycoprotein C-terminal" evidence="12">
    <location>
        <begin position="416"/>
        <end position="527"/>
    </location>
</feature>
<dbReference type="EMBL" id="KX699032">
    <property type="protein sequence ID" value="APD72988.1"/>
    <property type="molecule type" value="Genomic_DNA"/>
</dbReference>
<dbReference type="GO" id="GO:0005886">
    <property type="term" value="C:plasma membrane"/>
    <property type="evidence" value="ECO:0007669"/>
    <property type="project" value="UniProtKB-SubCell"/>
</dbReference>
<evidence type="ECO:0000256" key="5">
    <source>
        <dbReference type="ARBA" id="ARBA00022729"/>
    </source>
</evidence>
<dbReference type="Pfam" id="PF13206">
    <property type="entry name" value="VSG_B"/>
    <property type="match status" value="1"/>
</dbReference>
<dbReference type="GO" id="GO:0098552">
    <property type="term" value="C:side of membrane"/>
    <property type="evidence" value="ECO:0007669"/>
    <property type="project" value="UniProtKB-KW"/>
</dbReference>
<name>A0A1J0R588_9TRYP</name>
<evidence type="ECO:0000259" key="13">
    <source>
        <dbReference type="Pfam" id="PF13206"/>
    </source>
</evidence>
<keyword evidence="3" id="KW-1003">Cell membrane</keyword>
<keyword evidence="8" id="KW-0449">Lipoprotein</keyword>
<evidence type="ECO:0000256" key="6">
    <source>
        <dbReference type="ARBA" id="ARBA00023136"/>
    </source>
</evidence>
<feature type="coiled-coil region" evidence="9">
    <location>
        <begin position="349"/>
        <end position="383"/>
    </location>
</feature>
<evidence type="ECO:0000256" key="3">
    <source>
        <dbReference type="ARBA" id="ARBA00022475"/>
    </source>
</evidence>
<dbReference type="VEuPathDB" id="TriTrypDB:Tb427_000446600"/>
<evidence type="ECO:0000259" key="12">
    <source>
        <dbReference type="Pfam" id="PF10659"/>
    </source>
</evidence>
<reference evidence="14" key="1">
    <citation type="submission" date="2016-08" db="EMBL/GenBank/DDBJ databases">
        <title>VSG repertoire of Trypanosoma brucei EATRO 1125.</title>
        <authorList>
            <person name="Cross G.A."/>
        </authorList>
    </citation>
    <scope>NUCLEOTIDE SEQUENCE</scope>
    <source>
        <strain evidence="14">EATRO 1125</strain>
    </source>
</reference>
<dbReference type="AlphaFoldDB" id="A0A1J0R588"/>
<feature type="signal peptide" evidence="11">
    <location>
        <begin position="1"/>
        <end position="21"/>
    </location>
</feature>
<keyword evidence="5 11" id="KW-0732">Signal</keyword>
<dbReference type="VEuPathDB" id="TriTrypDB:Tb927.8.130"/>
<evidence type="ECO:0000256" key="4">
    <source>
        <dbReference type="ARBA" id="ARBA00022622"/>
    </source>
</evidence>
<feature type="region of interest" description="Disordered" evidence="10">
    <location>
        <begin position="395"/>
        <end position="428"/>
    </location>
</feature>
<keyword evidence="4" id="KW-0336">GPI-anchor</keyword>
<evidence type="ECO:0000256" key="2">
    <source>
        <dbReference type="ARBA" id="ARBA00004609"/>
    </source>
</evidence>
<feature type="region of interest" description="Disordered" evidence="10">
    <location>
        <begin position="441"/>
        <end position="464"/>
    </location>
</feature>
<keyword evidence="6" id="KW-0472">Membrane</keyword>
<evidence type="ECO:0000256" key="8">
    <source>
        <dbReference type="ARBA" id="ARBA00023288"/>
    </source>
</evidence>
<feature type="domain" description="Trypanosome variant surface glycoprotein B-type N-terminal" evidence="13">
    <location>
        <begin position="11"/>
        <end position="373"/>
    </location>
</feature>
<evidence type="ECO:0000256" key="9">
    <source>
        <dbReference type="SAM" id="Coils"/>
    </source>
</evidence>
<organism evidence="14">
    <name type="scientific">Trypanosoma brucei</name>
    <dbReference type="NCBI Taxonomy" id="5691"/>
    <lineage>
        <taxon>Eukaryota</taxon>
        <taxon>Discoba</taxon>
        <taxon>Euglenozoa</taxon>
        <taxon>Kinetoplastea</taxon>
        <taxon>Metakinetoplastina</taxon>
        <taxon>Trypanosomatida</taxon>
        <taxon>Trypanosomatidae</taxon>
        <taxon>Trypanosoma</taxon>
    </lineage>
</organism>
<evidence type="ECO:0000313" key="14">
    <source>
        <dbReference type="EMBL" id="APD72988.1"/>
    </source>
</evidence>
<feature type="compositionally biased region" description="Polar residues" evidence="10">
    <location>
        <begin position="395"/>
        <end position="425"/>
    </location>
</feature>
<proteinExistence type="predicted"/>
<comment type="subcellular location">
    <subcellularLocation>
        <location evidence="2">Cell membrane</location>
        <topology evidence="2">Lipid-anchor</topology>
        <topology evidence="2">GPI-anchor</topology>
    </subcellularLocation>
</comment>
<evidence type="ECO:0000256" key="10">
    <source>
        <dbReference type="SAM" id="MobiDB-lite"/>
    </source>
</evidence>
<dbReference type="InterPro" id="IPR025932">
    <property type="entry name" value="Trypano_VSG_B_N_dom"/>
</dbReference>
<evidence type="ECO:0000256" key="7">
    <source>
        <dbReference type="ARBA" id="ARBA00023180"/>
    </source>
</evidence>
<evidence type="ECO:0000256" key="1">
    <source>
        <dbReference type="ARBA" id="ARBA00002523"/>
    </source>
</evidence>
<keyword evidence="7" id="KW-0325">Glycoprotein</keyword>